<evidence type="ECO:0000256" key="3">
    <source>
        <dbReference type="ARBA" id="ARBA00022519"/>
    </source>
</evidence>
<dbReference type="GO" id="GO:0015744">
    <property type="term" value="P:succinate transport"/>
    <property type="evidence" value="ECO:0007669"/>
    <property type="project" value="TreeGrafter"/>
</dbReference>
<evidence type="ECO:0000256" key="6">
    <source>
        <dbReference type="ARBA" id="ARBA00023136"/>
    </source>
</evidence>
<organism evidence="10 11">
    <name type="scientific">Haemophilus parahaemolyticus</name>
    <dbReference type="NCBI Taxonomy" id="735"/>
    <lineage>
        <taxon>Bacteria</taxon>
        <taxon>Pseudomonadati</taxon>
        <taxon>Pseudomonadota</taxon>
        <taxon>Gammaproteobacteria</taxon>
        <taxon>Pasteurellales</taxon>
        <taxon>Pasteurellaceae</taxon>
        <taxon>Haemophilus</taxon>
    </lineage>
</organism>
<feature type="transmembrane region" description="Helical" evidence="8">
    <location>
        <begin position="52"/>
        <end position="72"/>
    </location>
</feature>
<feature type="transmembrane region" description="Helical" evidence="8">
    <location>
        <begin position="12"/>
        <end position="32"/>
    </location>
</feature>
<dbReference type="GO" id="GO:0005886">
    <property type="term" value="C:plasma membrane"/>
    <property type="evidence" value="ECO:0007669"/>
    <property type="project" value="UniProtKB-SubCell"/>
</dbReference>
<dbReference type="AlphaFoldDB" id="A0A377I1V2"/>
<name>A0A377I1V2_HAEPH</name>
<accession>A0A377I1V2</accession>
<dbReference type="InterPro" id="IPR050539">
    <property type="entry name" value="ThrE_Dicarb/AminoAcid_Exp"/>
</dbReference>
<evidence type="ECO:0000313" key="11">
    <source>
        <dbReference type="Proteomes" id="UP000254867"/>
    </source>
</evidence>
<gene>
    <name evidence="10" type="primary">yjjB</name>
    <name evidence="10" type="ORF">NCTC10794_01500</name>
</gene>
<dbReference type="InterPro" id="IPR024528">
    <property type="entry name" value="ThrE_2"/>
</dbReference>
<evidence type="ECO:0000256" key="2">
    <source>
        <dbReference type="ARBA" id="ARBA00022475"/>
    </source>
</evidence>
<reference evidence="10 11" key="1">
    <citation type="submission" date="2018-06" db="EMBL/GenBank/DDBJ databases">
        <authorList>
            <consortium name="Pathogen Informatics"/>
            <person name="Doyle S."/>
        </authorList>
    </citation>
    <scope>NUCLEOTIDE SEQUENCE [LARGE SCALE GENOMIC DNA]</scope>
    <source>
        <strain evidence="10 11">NCTC10794</strain>
    </source>
</reference>
<feature type="domain" description="Threonine/Serine exporter ThrE" evidence="9">
    <location>
        <begin position="10"/>
        <end position="144"/>
    </location>
</feature>
<keyword evidence="6 8" id="KW-0472">Membrane</keyword>
<keyword evidence="3" id="KW-0997">Cell inner membrane</keyword>
<evidence type="ECO:0000256" key="1">
    <source>
        <dbReference type="ARBA" id="ARBA00004651"/>
    </source>
</evidence>
<dbReference type="Proteomes" id="UP000254867">
    <property type="component" value="Unassembled WGS sequence"/>
</dbReference>
<evidence type="ECO:0000256" key="8">
    <source>
        <dbReference type="SAM" id="Phobius"/>
    </source>
</evidence>
<evidence type="ECO:0000256" key="7">
    <source>
        <dbReference type="ARBA" id="ARBA00034125"/>
    </source>
</evidence>
<dbReference type="PANTHER" id="PTHR34390">
    <property type="entry name" value="UPF0442 PROTEIN YJJB-RELATED"/>
    <property type="match status" value="1"/>
</dbReference>
<proteinExistence type="inferred from homology"/>
<evidence type="ECO:0000256" key="4">
    <source>
        <dbReference type="ARBA" id="ARBA00022692"/>
    </source>
</evidence>
<feature type="transmembrane region" description="Helical" evidence="8">
    <location>
        <begin position="84"/>
        <end position="103"/>
    </location>
</feature>
<keyword evidence="4 8" id="KW-0812">Transmembrane</keyword>
<evidence type="ECO:0000313" key="10">
    <source>
        <dbReference type="EMBL" id="STO64434.1"/>
    </source>
</evidence>
<evidence type="ECO:0000256" key="5">
    <source>
        <dbReference type="ARBA" id="ARBA00022989"/>
    </source>
</evidence>
<keyword evidence="2" id="KW-1003">Cell membrane</keyword>
<dbReference type="EMBL" id="UGHH01000002">
    <property type="protein sequence ID" value="STO64434.1"/>
    <property type="molecule type" value="Genomic_DNA"/>
</dbReference>
<dbReference type="Pfam" id="PF12821">
    <property type="entry name" value="ThrE_2"/>
    <property type="match status" value="1"/>
</dbReference>
<dbReference type="PANTHER" id="PTHR34390:SF1">
    <property type="entry name" value="SUCCINATE TRANSPORTER SUBUNIT YJJB-RELATED"/>
    <property type="match status" value="1"/>
</dbReference>
<protein>
    <submittedName>
        <fullName evidence="10">Uncharacterized conserved protein</fullName>
    </submittedName>
</protein>
<feature type="transmembrane region" description="Helical" evidence="8">
    <location>
        <begin position="123"/>
        <end position="148"/>
    </location>
</feature>
<keyword evidence="5 8" id="KW-1133">Transmembrane helix</keyword>
<comment type="subcellular location">
    <subcellularLocation>
        <location evidence="1">Cell membrane</location>
        <topology evidence="1">Multi-pass membrane protein</topology>
    </subcellularLocation>
</comment>
<comment type="similarity">
    <text evidence="7">Belongs to the ThrE exporter (TC 2.A.79) family.</text>
</comment>
<sequence>MDFIFSLLDDMFFAAIPAVGFGLVFNTPIKALKYCAILGALGHVTRTLLLQIHIPIVFATFFATCVIGFIGVHLSHRYLAHPKAFTVAAIIPMIPGVYAYKAMIGMVQLHHFGFSEIRFENAISAFLNTTFILGAIVFGLALPGLLFYRRDLWCNISVGTGYLRPTFYYTSDDR</sequence>
<dbReference type="RefSeq" id="WP_258789778.1">
    <property type="nucleotide sequence ID" value="NZ_UGHH01000002.1"/>
</dbReference>
<evidence type="ECO:0000259" key="9">
    <source>
        <dbReference type="Pfam" id="PF12821"/>
    </source>
</evidence>